<evidence type="ECO:0000313" key="2">
    <source>
        <dbReference type="Proteomes" id="UP001060085"/>
    </source>
</evidence>
<accession>A0ACB9ZRX8</accession>
<name>A0ACB9ZRX8_CATRO</name>
<sequence>MIKCLQSNNIMALDLKHYLISFQSNNRMDGKEARLADYFDVIAGTSTKSLMTTMLTVGNEDRPLYATKDIIPFYLELRGLFASIINMLKLLIGPKYNVNAHYCCPTFDIRSRQRKVFSTYEAKASPSSSDFELCDVCISPSAAPIYLPLHHFKMEYMISFGTGRSHEPDKKYTYKNASKWGVSWVDETLTGTESSVDIATKDNLDRLFRIGKNLLKKQVSRVNLDTGLSEPIENGGTNADALKRFAVLLSDKRKLRQLRSPAQL</sequence>
<reference evidence="2" key="1">
    <citation type="journal article" date="2023" name="Nat. Plants">
        <title>Single-cell RNA sequencing provides a high-resolution roadmap for understanding the multicellular compartmentation of specialized metabolism.</title>
        <authorList>
            <person name="Sun S."/>
            <person name="Shen X."/>
            <person name="Li Y."/>
            <person name="Li Y."/>
            <person name="Wang S."/>
            <person name="Li R."/>
            <person name="Zhang H."/>
            <person name="Shen G."/>
            <person name="Guo B."/>
            <person name="Wei J."/>
            <person name="Xu J."/>
            <person name="St-Pierre B."/>
            <person name="Chen S."/>
            <person name="Sun C."/>
        </authorList>
    </citation>
    <scope>NUCLEOTIDE SEQUENCE [LARGE SCALE GENOMIC DNA]</scope>
</reference>
<organism evidence="1 2">
    <name type="scientific">Catharanthus roseus</name>
    <name type="common">Madagascar periwinkle</name>
    <name type="synonym">Vinca rosea</name>
    <dbReference type="NCBI Taxonomy" id="4058"/>
    <lineage>
        <taxon>Eukaryota</taxon>
        <taxon>Viridiplantae</taxon>
        <taxon>Streptophyta</taxon>
        <taxon>Embryophyta</taxon>
        <taxon>Tracheophyta</taxon>
        <taxon>Spermatophyta</taxon>
        <taxon>Magnoliopsida</taxon>
        <taxon>eudicotyledons</taxon>
        <taxon>Gunneridae</taxon>
        <taxon>Pentapetalae</taxon>
        <taxon>asterids</taxon>
        <taxon>lamiids</taxon>
        <taxon>Gentianales</taxon>
        <taxon>Apocynaceae</taxon>
        <taxon>Rauvolfioideae</taxon>
        <taxon>Vinceae</taxon>
        <taxon>Catharanthinae</taxon>
        <taxon>Catharanthus</taxon>
    </lineage>
</organism>
<evidence type="ECO:0000313" key="1">
    <source>
        <dbReference type="EMBL" id="KAI5650188.1"/>
    </source>
</evidence>
<comment type="caution">
    <text evidence="1">The sequence shown here is derived from an EMBL/GenBank/DDBJ whole genome shotgun (WGS) entry which is preliminary data.</text>
</comment>
<gene>
    <name evidence="1" type="ORF">M9H77_36193</name>
</gene>
<protein>
    <submittedName>
        <fullName evidence="1">Uncharacterized protein</fullName>
    </submittedName>
</protein>
<keyword evidence="2" id="KW-1185">Reference proteome</keyword>
<dbReference type="Proteomes" id="UP001060085">
    <property type="component" value="Linkage Group LG08"/>
</dbReference>
<dbReference type="EMBL" id="CM044708">
    <property type="protein sequence ID" value="KAI5650188.1"/>
    <property type="molecule type" value="Genomic_DNA"/>
</dbReference>
<proteinExistence type="predicted"/>